<dbReference type="RefSeq" id="WP_184090807.1">
    <property type="nucleotide sequence ID" value="NZ_JACIJF010000016.1"/>
</dbReference>
<proteinExistence type="predicted"/>
<accession>A0A840YRT0</accession>
<dbReference type="EMBL" id="JACIJF010000016">
    <property type="protein sequence ID" value="MBB5712380.1"/>
    <property type="molecule type" value="Genomic_DNA"/>
</dbReference>
<organism evidence="1 2">
    <name type="scientific">Sphingomonas xinjiangensis</name>
    <dbReference type="NCBI Taxonomy" id="643568"/>
    <lineage>
        <taxon>Bacteria</taxon>
        <taxon>Pseudomonadati</taxon>
        <taxon>Pseudomonadota</taxon>
        <taxon>Alphaproteobacteria</taxon>
        <taxon>Sphingomonadales</taxon>
        <taxon>Sphingomonadaceae</taxon>
        <taxon>Sphingomonas</taxon>
    </lineage>
</organism>
<evidence type="ECO:0000313" key="1">
    <source>
        <dbReference type="EMBL" id="MBB5712380.1"/>
    </source>
</evidence>
<comment type="caution">
    <text evidence="1">The sequence shown here is derived from an EMBL/GenBank/DDBJ whole genome shotgun (WGS) entry which is preliminary data.</text>
</comment>
<keyword evidence="2" id="KW-1185">Reference proteome</keyword>
<dbReference type="Proteomes" id="UP000527143">
    <property type="component" value="Unassembled WGS sequence"/>
</dbReference>
<name>A0A840YRT0_9SPHN</name>
<sequence>MSFDVAFRHQQALDPSALITIGTTLHALSKAMEDCRNAGLDAETDPAVVMLARHFSSVCATRPDETQLRASCMTRINDLRRSPVLATLAVRGVSYDEPAKALFHNEGLKAMRRLAKVMGLASGTYDVRSNKGGIAVSGEITLHAEQFYIQLSLGLCGMDKEVLFRTCRGRTDYTGGRNHFAGVNDLLDTDRFASRLVHELQLDIALPDRAEPLFA</sequence>
<dbReference type="AlphaFoldDB" id="A0A840YRT0"/>
<evidence type="ECO:0000313" key="2">
    <source>
        <dbReference type="Proteomes" id="UP000527143"/>
    </source>
</evidence>
<protein>
    <submittedName>
        <fullName evidence="1">Uncharacterized protein</fullName>
    </submittedName>
</protein>
<reference evidence="1 2" key="1">
    <citation type="submission" date="2020-08" db="EMBL/GenBank/DDBJ databases">
        <title>Genomic Encyclopedia of Type Strains, Phase IV (KMG-IV): sequencing the most valuable type-strain genomes for metagenomic binning, comparative biology and taxonomic classification.</title>
        <authorList>
            <person name="Goeker M."/>
        </authorList>
    </citation>
    <scope>NUCLEOTIDE SEQUENCE [LARGE SCALE GENOMIC DNA]</scope>
    <source>
        <strain evidence="1 2">DSM 26736</strain>
    </source>
</reference>
<gene>
    <name evidence="1" type="ORF">FHT02_003639</name>
</gene>